<evidence type="ECO:0000256" key="6">
    <source>
        <dbReference type="ARBA" id="ARBA00022984"/>
    </source>
</evidence>
<dbReference type="GO" id="GO:0009252">
    <property type="term" value="P:peptidoglycan biosynthetic process"/>
    <property type="evidence" value="ECO:0007669"/>
    <property type="project" value="UniProtKB-KW"/>
</dbReference>
<dbReference type="InterPro" id="IPR011095">
    <property type="entry name" value="Dala_Dala_lig_C"/>
</dbReference>
<dbReference type="PANTHER" id="PTHR23132:SF25">
    <property type="entry name" value="D-ALANINE--D-ALANINE LIGASE A"/>
    <property type="match status" value="1"/>
</dbReference>
<name>A0A2J0MPA1_9BACT</name>
<dbReference type="Proteomes" id="UP000228547">
    <property type="component" value="Unassembled WGS sequence"/>
</dbReference>
<organism evidence="9 10">
    <name type="scientific">Candidatus Nomurabacteria bacterium CG_4_10_14_0_2_um_filter_30_12</name>
    <dbReference type="NCBI Taxonomy" id="1974727"/>
    <lineage>
        <taxon>Bacteria</taxon>
        <taxon>Candidatus Nomuraibacteriota</taxon>
    </lineage>
</organism>
<keyword evidence="2 9" id="KW-0436">Ligase</keyword>
<protein>
    <submittedName>
        <fullName evidence="9">D-alanine--D-alanine ligase A</fullName>
    </submittedName>
</protein>
<keyword evidence="5" id="KW-0133">Cell shape</keyword>
<proteinExistence type="inferred from homology"/>
<dbReference type="GO" id="GO:0005829">
    <property type="term" value="C:cytosol"/>
    <property type="evidence" value="ECO:0007669"/>
    <property type="project" value="TreeGrafter"/>
</dbReference>
<dbReference type="GO" id="GO:0008360">
    <property type="term" value="P:regulation of cell shape"/>
    <property type="evidence" value="ECO:0007669"/>
    <property type="project" value="UniProtKB-KW"/>
</dbReference>
<evidence type="ECO:0000256" key="1">
    <source>
        <dbReference type="ARBA" id="ARBA00010871"/>
    </source>
</evidence>
<dbReference type="EMBL" id="PFOY01000004">
    <property type="protein sequence ID" value="PIZ87705.1"/>
    <property type="molecule type" value="Genomic_DNA"/>
</dbReference>
<dbReference type="InterPro" id="IPR011761">
    <property type="entry name" value="ATP-grasp"/>
</dbReference>
<evidence type="ECO:0000259" key="8">
    <source>
        <dbReference type="PROSITE" id="PS50975"/>
    </source>
</evidence>
<dbReference type="Gene3D" id="3.30.470.20">
    <property type="entry name" value="ATP-grasp fold, B domain"/>
    <property type="match status" value="1"/>
</dbReference>
<dbReference type="SUPFAM" id="SSF56059">
    <property type="entry name" value="Glutathione synthetase ATP-binding domain-like"/>
    <property type="match status" value="1"/>
</dbReference>
<dbReference type="GO" id="GO:0008716">
    <property type="term" value="F:D-alanine-D-alanine ligase activity"/>
    <property type="evidence" value="ECO:0007669"/>
    <property type="project" value="InterPro"/>
</dbReference>
<dbReference type="PANTHER" id="PTHR23132">
    <property type="entry name" value="D-ALANINE--D-ALANINE LIGASE"/>
    <property type="match status" value="1"/>
</dbReference>
<comment type="caution">
    <text evidence="9">The sequence shown here is derived from an EMBL/GenBank/DDBJ whole genome shotgun (WGS) entry which is preliminary data.</text>
</comment>
<evidence type="ECO:0000256" key="2">
    <source>
        <dbReference type="ARBA" id="ARBA00022598"/>
    </source>
</evidence>
<evidence type="ECO:0000256" key="4">
    <source>
        <dbReference type="ARBA" id="ARBA00022840"/>
    </source>
</evidence>
<dbReference type="InterPro" id="IPR000291">
    <property type="entry name" value="D-Ala_lig_Van_CS"/>
</dbReference>
<feature type="domain" description="ATP-grasp" evidence="8">
    <location>
        <begin position="1"/>
        <end position="56"/>
    </location>
</feature>
<dbReference type="GO" id="GO:0046872">
    <property type="term" value="F:metal ion binding"/>
    <property type="evidence" value="ECO:0007669"/>
    <property type="project" value="InterPro"/>
</dbReference>
<keyword evidence="3 7" id="KW-0547">Nucleotide-binding</keyword>
<dbReference type="GO" id="GO:0005524">
    <property type="term" value="F:ATP binding"/>
    <property type="evidence" value="ECO:0007669"/>
    <property type="project" value="UniProtKB-UniRule"/>
</dbReference>
<keyword evidence="6" id="KW-0573">Peptidoglycan synthesis</keyword>
<comment type="similarity">
    <text evidence="1">Belongs to the D-alanine--D-alanine ligase family.</text>
</comment>
<dbReference type="PROSITE" id="PS50975">
    <property type="entry name" value="ATP_GRASP"/>
    <property type="match status" value="1"/>
</dbReference>
<feature type="non-terminal residue" evidence="9">
    <location>
        <position position="1"/>
    </location>
</feature>
<evidence type="ECO:0000256" key="7">
    <source>
        <dbReference type="PROSITE-ProRule" id="PRU00409"/>
    </source>
</evidence>
<evidence type="ECO:0000256" key="3">
    <source>
        <dbReference type="ARBA" id="ARBA00022741"/>
    </source>
</evidence>
<dbReference type="AlphaFoldDB" id="A0A2J0MPA1"/>
<keyword evidence="4 7" id="KW-0067">ATP-binding</keyword>
<sequence>LNCEGMGRVDFFVKKNGEVIVNEINTIPGFTAISMYPKLWEASGIPLSKLLDRLIELAIERFERESKLKTTVK</sequence>
<gene>
    <name evidence="9" type="ORF">COX93_00195</name>
</gene>
<evidence type="ECO:0000313" key="10">
    <source>
        <dbReference type="Proteomes" id="UP000228547"/>
    </source>
</evidence>
<accession>A0A2J0MPA1</accession>
<dbReference type="PROSITE" id="PS00844">
    <property type="entry name" value="DALA_DALA_LIGASE_2"/>
    <property type="match status" value="1"/>
</dbReference>
<evidence type="ECO:0000313" key="9">
    <source>
        <dbReference type="EMBL" id="PIZ87705.1"/>
    </source>
</evidence>
<reference evidence="10" key="1">
    <citation type="submission" date="2017-09" db="EMBL/GenBank/DDBJ databases">
        <title>Depth-based differentiation of microbial function through sediment-hosted aquifers and enrichment of novel symbionts in the deep terrestrial subsurface.</title>
        <authorList>
            <person name="Probst A.J."/>
            <person name="Ladd B."/>
            <person name="Jarett J.K."/>
            <person name="Geller-Mcgrath D.E."/>
            <person name="Sieber C.M.K."/>
            <person name="Emerson J.B."/>
            <person name="Anantharaman K."/>
            <person name="Thomas B.C."/>
            <person name="Malmstrom R."/>
            <person name="Stieglmeier M."/>
            <person name="Klingl A."/>
            <person name="Woyke T."/>
            <person name="Ryan C.M."/>
            <person name="Banfield J.F."/>
        </authorList>
    </citation>
    <scope>NUCLEOTIDE SEQUENCE [LARGE SCALE GENOMIC DNA]</scope>
</reference>
<dbReference type="Pfam" id="PF07478">
    <property type="entry name" value="Dala_Dala_lig_C"/>
    <property type="match status" value="1"/>
</dbReference>
<evidence type="ECO:0000256" key="5">
    <source>
        <dbReference type="ARBA" id="ARBA00022960"/>
    </source>
</evidence>